<gene>
    <name evidence="9" type="ORF">SAMN05421642_12720</name>
</gene>
<feature type="transmembrane region" description="Helical" evidence="7">
    <location>
        <begin position="376"/>
        <end position="394"/>
    </location>
</feature>
<feature type="transmembrane region" description="Helical" evidence="7">
    <location>
        <begin position="222"/>
        <end position="238"/>
    </location>
</feature>
<dbReference type="Pfam" id="PF07690">
    <property type="entry name" value="MFS_1"/>
    <property type="match status" value="1"/>
</dbReference>
<dbReference type="PROSITE" id="PS00216">
    <property type="entry name" value="SUGAR_TRANSPORT_1"/>
    <property type="match status" value="1"/>
</dbReference>
<comment type="subcellular location">
    <subcellularLocation>
        <location evidence="1">Cell membrane</location>
        <topology evidence="1">Multi-pass membrane protein</topology>
    </subcellularLocation>
</comment>
<evidence type="ECO:0000256" key="5">
    <source>
        <dbReference type="ARBA" id="ARBA00022989"/>
    </source>
</evidence>
<feature type="transmembrane region" description="Helical" evidence="7">
    <location>
        <begin position="170"/>
        <end position="190"/>
    </location>
</feature>
<evidence type="ECO:0000256" key="2">
    <source>
        <dbReference type="ARBA" id="ARBA00022448"/>
    </source>
</evidence>
<keyword evidence="10" id="KW-1185">Reference proteome</keyword>
<evidence type="ECO:0000256" key="7">
    <source>
        <dbReference type="SAM" id="Phobius"/>
    </source>
</evidence>
<protein>
    <submittedName>
        <fullName evidence="9">Predicted arabinose efflux permease, MFS family</fullName>
    </submittedName>
</protein>
<keyword evidence="5 7" id="KW-1133">Transmembrane helix</keyword>
<feature type="transmembrane region" description="Helical" evidence="7">
    <location>
        <begin position="21"/>
        <end position="43"/>
    </location>
</feature>
<feature type="transmembrane region" description="Helical" evidence="7">
    <location>
        <begin position="258"/>
        <end position="280"/>
    </location>
</feature>
<dbReference type="PROSITE" id="PS50850">
    <property type="entry name" value="MFS"/>
    <property type="match status" value="1"/>
</dbReference>
<dbReference type="AlphaFoldDB" id="A0A239N0Y9"/>
<dbReference type="CDD" id="cd17329">
    <property type="entry name" value="MFS_MdtH_MDR_like"/>
    <property type="match status" value="1"/>
</dbReference>
<proteinExistence type="predicted"/>
<evidence type="ECO:0000259" key="8">
    <source>
        <dbReference type="PROSITE" id="PS50850"/>
    </source>
</evidence>
<feature type="transmembrane region" description="Helical" evidence="7">
    <location>
        <begin position="346"/>
        <end position="370"/>
    </location>
</feature>
<dbReference type="RefSeq" id="WP_089252233.1">
    <property type="nucleotide sequence ID" value="NZ_FZOW01000027.1"/>
</dbReference>
<dbReference type="InterPro" id="IPR050171">
    <property type="entry name" value="MFS_Transporters"/>
</dbReference>
<feature type="domain" description="Major facilitator superfamily (MFS) profile" evidence="8">
    <location>
        <begin position="17"/>
        <end position="400"/>
    </location>
</feature>
<dbReference type="InterPro" id="IPR020846">
    <property type="entry name" value="MFS_dom"/>
</dbReference>
<reference evidence="10" key="1">
    <citation type="submission" date="2017-06" db="EMBL/GenBank/DDBJ databases">
        <authorList>
            <person name="Varghese N."/>
            <person name="Submissions S."/>
        </authorList>
    </citation>
    <scope>NUCLEOTIDE SEQUENCE [LARGE SCALE GENOMIC DNA]</scope>
    <source>
        <strain evidence="10">JCM 23211</strain>
    </source>
</reference>
<dbReference type="PANTHER" id="PTHR23517:SF2">
    <property type="entry name" value="MULTIDRUG RESISTANCE PROTEIN MDTH"/>
    <property type="match status" value="1"/>
</dbReference>
<feature type="transmembrane region" description="Helical" evidence="7">
    <location>
        <begin position="55"/>
        <end position="79"/>
    </location>
</feature>
<dbReference type="InterPro" id="IPR036259">
    <property type="entry name" value="MFS_trans_sf"/>
</dbReference>
<dbReference type="PANTHER" id="PTHR23517">
    <property type="entry name" value="RESISTANCE PROTEIN MDTM, PUTATIVE-RELATED-RELATED"/>
    <property type="match status" value="1"/>
</dbReference>
<accession>A0A239N0Y9</accession>
<dbReference type="InterPro" id="IPR005829">
    <property type="entry name" value="Sugar_transporter_CS"/>
</dbReference>
<evidence type="ECO:0000256" key="1">
    <source>
        <dbReference type="ARBA" id="ARBA00004651"/>
    </source>
</evidence>
<evidence type="ECO:0000256" key="6">
    <source>
        <dbReference type="ARBA" id="ARBA00023136"/>
    </source>
</evidence>
<dbReference type="SUPFAM" id="SSF103473">
    <property type="entry name" value="MFS general substrate transporter"/>
    <property type="match status" value="1"/>
</dbReference>
<keyword evidence="2" id="KW-0813">Transport</keyword>
<evidence type="ECO:0000256" key="4">
    <source>
        <dbReference type="ARBA" id="ARBA00022692"/>
    </source>
</evidence>
<organism evidence="9 10">
    <name type="scientific">Rhodococcoides kyotonense</name>
    <dbReference type="NCBI Taxonomy" id="398843"/>
    <lineage>
        <taxon>Bacteria</taxon>
        <taxon>Bacillati</taxon>
        <taxon>Actinomycetota</taxon>
        <taxon>Actinomycetes</taxon>
        <taxon>Mycobacteriales</taxon>
        <taxon>Nocardiaceae</taxon>
        <taxon>Rhodococcoides</taxon>
    </lineage>
</organism>
<dbReference type="GO" id="GO:0022857">
    <property type="term" value="F:transmembrane transporter activity"/>
    <property type="evidence" value="ECO:0007669"/>
    <property type="project" value="InterPro"/>
</dbReference>
<dbReference type="EMBL" id="FZOW01000027">
    <property type="protein sequence ID" value="SNT48631.1"/>
    <property type="molecule type" value="Genomic_DNA"/>
</dbReference>
<sequence length="416" mass="44685">MIGRRSSKTGFLDLPARYWGLWISILVMWIGRFVIPFMTIYLTQERGLSEVQAGTFVGAFGFGLVGSTFMGGILADMFGRKKVLIASKGTAATVMVAIPLVDGYVSLAILLTLFGLANGAAQPAMNTMVVEIVPREKWHLAISYQQWAVNLGYALGPIFGGLLAQHNFSLLFWAEAAMLVGAIALIATLVKDEHTPNKPFGKKSAPTASSSGSILTVFKDRVFVGMVGINFLYAMVYIQSTTSLPVAMTAQGYSNQQFALLLTINGLMLCALQVPAARYLRKLPREGVLAVSIVVIGIGVGLQGFAQFWWMYAAAVSIWTLGEMGAAPSRQRSAAELSRPDMRGRYLGVFALSVSCATLLGPVVGGFILGKFGAQILWFCCAGVCFALALIAVSSRRQRNIRVKELADSELATPAA</sequence>
<dbReference type="GO" id="GO:0005886">
    <property type="term" value="C:plasma membrane"/>
    <property type="evidence" value="ECO:0007669"/>
    <property type="project" value="UniProtKB-SubCell"/>
</dbReference>
<feature type="transmembrane region" description="Helical" evidence="7">
    <location>
        <begin position="91"/>
        <end position="117"/>
    </location>
</feature>
<keyword evidence="3" id="KW-1003">Cell membrane</keyword>
<feature type="transmembrane region" description="Helical" evidence="7">
    <location>
        <begin position="287"/>
        <end position="303"/>
    </location>
</feature>
<dbReference type="Proteomes" id="UP000198327">
    <property type="component" value="Unassembled WGS sequence"/>
</dbReference>
<evidence type="ECO:0000313" key="10">
    <source>
        <dbReference type="Proteomes" id="UP000198327"/>
    </source>
</evidence>
<dbReference type="InterPro" id="IPR011701">
    <property type="entry name" value="MFS"/>
</dbReference>
<dbReference type="OrthoDB" id="9787026at2"/>
<keyword evidence="6 7" id="KW-0472">Membrane</keyword>
<evidence type="ECO:0000313" key="9">
    <source>
        <dbReference type="EMBL" id="SNT48631.1"/>
    </source>
</evidence>
<keyword evidence="4 7" id="KW-0812">Transmembrane</keyword>
<name>A0A239N0Y9_9NOCA</name>
<dbReference type="Gene3D" id="1.20.1250.20">
    <property type="entry name" value="MFS general substrate transporter like domains"/>
    <property type="match status" value="1"/>
</dbReference>
<evidence type="ECO:0000256" key="3">
    <source>
        <dbReference type="ARBA" id="ARBA00022475"/>
    </source>
</evidence>